<keyword evidence="2" id="KW-1185">Reference proteome</keyword>
<gene>
    <name evidence="1" type="ORF">ATANTOWER_026858</name>
</gene>
<reference evidence="1 2" key="1">
    <citation type="submission" date="2021-07" db="EMBL/GenBank/DDBJ databases">
        <authorList>
            <person name="Palmer J.M."/>
        </authorList>
    </citation>
    <scope>NUCLEOTIDE SEQUENCE [LARGE SCALE GENOMIC DNA]</scope>
    <source>
        <strain evidence="1 2">AT_MEX2019</strain>
        <tissue evidence="1">Muscle</tissue>
    </source>
</reference>
<comment type="caution">
    <text evidence="1">The sequence shown here is derived from an EMBL/GenBank/DDBJ whole genome shotgun (WGS) entry which is preliminary data.</text>
</comment>
<dbReference type="Proteomes" id="UP001345963">
    <property type="component" value="Unassembled WGS sequence"/>
</dbReference>
<evidence type="ECO:0000313" key="1">
    <source>
        <dbReference type="EMBL" id="MED6254457.1"/>
    </source>
</evidence>
<protein>
    <submittedName>
        <fullName evidence="1">Uncharacterized protein</fullName>
    </submittedName>
</protein>
<proteinExistence type="predicted"/>
<dbReference type="EMBL" id="JAHUTI010069486">
    <property type="protein sequence ID" value="MED6254457.1"/>
    <property type="molecule type" value="Genomic_DNA"/>
</dbReference>
<organism evidence="1 2">
    <name type="scientific">Ataeniobius toweri</name>
    <dbReference type="NCBI Taxonomy" id="208326"/>
    <lineage>
        <taxon>Eukaryota</taxon>
        <taxon>Metazoa</taxon>
        <taxon>Chordata</taxon>
        <taxon>Craniata</taxon>
        <taxon>Vertebrata</taxon>
        <taxon>Euteleostomi</taxon>
        <taxon>Actinopterygii</taxon>
        <taxon>Neopterygii</taxon>
        <taxon>Teleostei</taxon>
        <taxon>Neoteleostei</taxon>
        <taxon>Acanthomorphata</taxon>
        <taxon>Ovalentaria</taxon>
        <taxon>Atherinomorphae</taxon>
        <taxon>Cyprinodontiformes</taxon>
        <taxon>Goodeidae</taxon>
        <taxon>Ataeniobius</taxon>
    </lineage>
</organism>
<evidence type="ECO:0000313" key="2">
    <source>
        <dbReference type="Proteomes" id="UP001345963"/>
    </source>
</evidence>
<name>A0ABU7BUW2_9TELE</name>
<sequence length="71" mass="8141">MFFMNSDICSKPRLKGPPLDMQLLYCLVTNLWSSQFNSILCCPYFSSATPFLFKNNTVTKHELDLGKTTDQ</sequence>
<accession>A0ABU7BUW2</accession>